<protein>
    <submittedName>
        <fullName evidence="1">Uncharacterized protein</fullName>
    </submittedName>
</protein>
<name>A0A2T0RQ62_9BACT</name>
<keyword evidence="2" id="KW-1185">Reference proteome</keyword>
<dbReference type="Gene3D" id="3.20.20.80">
    <property type="entry name" value="Glycosidases"/>
    <property type="match status" value="1"/>
</dbReference>
<accession>A0A2T0RQ62</accession>
<dbReference type="AlphaFoldDB" id="A0A2T0RQ62"/>
<dbReference type="SUPFAM" id="SSF49344">
    <property type="entry name" value="CBD9-like"/>
    <property type="match status" value="1"/>
</dbReference>
<dbReference type="Proteomes" id="UP000238375">
    <property type="component" value="Unassembled WGS sequence"/>
</dbReference>
<dbReference type="CDD" id="cd00241">
    <property type="entry name" value="DOMON_like"/>
    <property type="match status" value="1"/>
</dbReference>
<dbReference type="EMBL" id="PVTE01000042">
    <property type="protein sequence ID" value="PRY23272.1"/>
    <property type="molecule type" value="Genomic_DNA"/>
</dbReference>
<evidence type="ECO:0000313" key="2">
    <source>
        <dbReference type="Proteomes" id="UP000238375"/>
    </source>
</evidence>
<organism evidence="1 2">
    <name type="scientific">Spirosoma oryzae</name>
    <dbReference type="NCBI Taxonomy" id="1469603"/>
    <lineage>
        <taxon>Bacteria</taxon>
        <taxon>Pseudomonadati</taxon>
        <taxon>Bacteroidota</taxon>
        <taxon>Cytophagia</taxon>
        <taxon>Cytophagales</taxon>
        <taxon>Cytophagaceae</taxon>
        <taxon>Spirosoma</taxon>
    </lineage>
</organism>
<reference evidence="1 2" key="1">
    <citation type="submission" date="2018-03" db="EMBL/GenBank/DDBJ databases">
        <title>Genomic Encyclopedia of Archaeal and Bacterial Type Strains, Phase II (KMG-II): from individual species to whole genera.</title>
        <authorList>
            <person name="Goeker M."/>
        </authorList>
    </citation>
    <scope>NUCLEOTIDE SEQUENCE [LARGE SCALE GENOMIC DNA]</scope>
    <source>
        <strain evidence="1 2">DSM 28354</strain>
    </source>
</reference>
<sequence>MLGLLIRNILVEERRRKTVFLSPINKVCKVSLTSIAIGILTSGSLMGQLVNYSGDLPATDALGRRLPVSGGQKKGRYVGLFYWPWHYQYKIAKSKPINLSKFLQDNAKLLSDANARSSYDNSLWPTDGTYFWSEPLFGFYINTDKWVLRKHAEMLADAGVDVIFFDCTNGQEVWKPAYTALCEVFIQARKDGINAPKIAFMTALTPSDDGQNAINKLYAYLYEPGLYKELWFYWKGKPLLLGYPDLMTEIPSDPAGTQSQMDVKNFFTFRPVQPSYNAGASRPDQWGWLQIYPQHKFVKRAAGGFEEIPVGVAQNWSKERGLTAMNAPNVFGRSYTSNKGASKQVKASFYGLNFQEQWEWALRQNVELIFITGWNEWVVNRHREWGKEANAFPDAYNVEYSRDIEPMRGGHGDNYYYQMVANIRRFKGIPPVRSVSRRQTVRVDGAISDWATVLPEYRSHKGSTLHRDSPGFGPYRYINKSGRNDIINAKVARDEKYVYFLVKTANKLSPHTDDDWMTLYLDVDKNKATGWEGYDIVVNRKRTGKTALIEKSGKGKLWTKVTFVDYAYGDNHLELRIPRTLLENRSRLLDFEFKWADNCVKSGSVMDFWVNGDAAPAGRFNYHYSAK</sequence>
<gene>
    <name evidence="1" type="ORF">CLV58_14229</name>
</gene>
<evidence type="ECO:0000313" key="1">
    <source>
        <dbReference type="EMBL" id="PRY23272.1"/>
    </source>
</evidence>
<proteinExistence type="predicted"/>
<comment type="caution">
    <text evidence="1">The sequence shown here is derived from an EMBL/GenBank/DDBJ whole genome shotgun (WGS) entry which is preliminary data.</text>
</comment>